<keyword evidence="1" id="KW-0175">Coiled coil</keyword>
<keyword evidence="2" id="KW-0472">Membrane</keyword>
<evidence type="ECO:0008006" key="5">
    <source>
        <dbReference type="Google" id="ProtNLM"/>
    </source>
</evidence>
<dbReference type="InterPro" id="IPR011990">
    <property type="entry name" value="TPR-like_helical_dom_sf"/>
</dbReference>
<dbReference type="RefSeq" id="WP_097553805.1">
    <property type="nucleotide sequence ID" value="NZ_PCMW01000032.1"/>
</dbReference>
<comment type="caution">
    <text evidence="3">The sequence shown here is derived from an EMBL/GenBank/DDBJ whole genome shotgun (WGS) entry which is preliminary data.</text>
</comment>
<keyword evidence="2" id="KW-0812">Transmembrane</keyword>
<feature type="transmembrane region" description="Helical" evidence="2">
    <location>
        <begin position="378"/>
        <end position="398"/>
    </location>
</feature>
<feature type="coiled-coil region" evidence="1">
    <location>
        <begin position="405"/>
        <end position="453"/>
    </location>
</feature>
<protein>
    <recommendedName>
        <fullName evidence="5">HTH luxR-type domain-containing protein</fullName>
    </recommendedName>
</protein>
<dbReference type="InterPro" id="IPR016032">
    <property type="entry name" value="Sig_transdc_resp-reg_C-effctor"/>
</dbReference>
<dbReference type="AlphaFoldDB" id="A0A2H3KCK7"/>
<dbReference type="EMBL" id="PCMW01000032">
    <property type="protein sequence ID" value="PDS25121.1"/>
    <property type="molecule type" value="Genomic_DNA"/>
</dbReference>
<gene>
    <name evidence="3" type="ORF">B0A77_05435</name>
</gene>
<evidence type="ECO:0000313" key="4">
    <source>
        <dbReference type="Proteomes" id="UP000220828"/>
    </source>
</evidence>
<proteinExistence type="predicted"/>
<keyword evidence="2" id="KW-1133">Transmembrane helix</keyword>
<sequence length="561" mass="65855">MLIYKKYFYFFFIFIGLTLSTFAQQNQIIEAYNLRFIDSSKSIQLQQKIYKEAVSTSNTETELMSNCFLSLTYLRFKKLPLSQKHIENASLILPKITNNTVLGYYYYALYRYKLYIDVLGYENDLLKALDLFEKSKNYDFAALAALGIANSGATIDVHFLEKATQFSKLTTNNDIQLETQICHATYLKEKYQAPNSKLQINQVFEAYQKAIVLAQKPTYNKMNVAVSYLNYANFLASTHQKTNEILPLIQKALYYAEKFGIVSVVRNCYGIRGLYLLEQKKYDQAALSFKEGIQYLKKLPFKDYPTEKKFYQDLKLIAMYNNNYKQYYEYDLLFQEATTLANESERESLIQNATAKYDLKSKEEKITLLSKENQLKDALIIASLLAILLGAGMFFYYYKNIKMNQKYFEQNRIKLEKEKQQTQKELMNSVLHLEKKNEILNELKDKLLIQNKEQNATINNVIFKTIDEGLVIDDDFQKFKNNFNTIYPEFFDKLQQKASNNLTQLDLKYCGFILMKVTNKEMASQMNVEPKSIRMARYRIKQKLNLSKEEDLDEFIQNTIE</sequence>
<name>A0A2H3KCK7_9FLAO</name>
<evidence type="ECO:0000256" key="2">
    <source>
        <dbReference type="SAM" id="Phobius"/>
    </source>
</evidence>
<organism evidence="3 4">
    <name type="scientific">Flavobacterium branchiophilum</name>
    <dbReference type="NCBI Taxonomy" id="55197"/>
    <lineage>
        <taxon>Bacteria</taxon>
        <taxon>Pseudomonadati</taxon>
        <taxon>Bacteroidota</taxon>
        <taxon>Flavobacteriia</taxon>
        <taxon>Flavobacteriales</taxon>
        <taxon>Flavobacteriaceae</taxon>
        <taxon>Flavobacterium</taxon>
    </lineage>
</organism>
<dbReference type="Proteomes" id="UP000220828">
    <property type="component" value="Unassembled WGS sequence"/>
</dbReference>
<dbReference type="GO" id="GO:0006355">
    <property type="term" value="P:regulation of DNA-templated transcription"/>
    <property type="evidence" value="ECO:0007669"/>
    <property type="project" value="InterPro"/>
</dbReference>
<dbReference type="OrthoDB" id="1090267at2"/>
<dbReference type="GO" id="GO:0003677">
    <property type="term" value="F:DNA binding"/>
    <property type="evidence" value="ECO:0007669"/>
    <property type="project" value="InterPro"/>
</dbReference>
<dbReference type="SUPFAM" id="SSF46894">
    <property type="entry name" value="C-terminal effector domain of the bipartite response regulators"/>
    <property type="match status" value="1"/>
</dbReference>
<accession>A0A2H3KCK7</accession>
<evidence type="ECO:0000256" key="1">
    <source>
        <dbReference type="SAM" id="Coils"/>
    </source>
</evidence>
<reference evidence="3 4" key="1">
    <citation type="submission" date="2017-09" db="EMBL/GenBank/DDBJ databases">
        <title>Whole genomes of Flavobacteriaceae.</title>
        <authorList>
            <person name="Stine C."/>
            <person name="Li C."/>
            <person name="Tadesse D."/>
        </authorList>
    </citation>
    <scope>NUCLEOTIDE SEQUENCE [LARGE SCALE GENOMIC DNA]</scope>
    <source>
        <strain evidence="3 4">ATCC 35036</strain>
    </source>
</reference>
<evidence type="ECO:0000313" key="3">
    <source>
        <dbReference type="EMBL" id="PDS25121.1"/>
    </source>
</evidence>
<dbReference type="SUPFAM" id="SSF48452">
    <property type="entry name" value="TPR-like"/>
    <property type="match status" value="1"/>
</dbReference>